<reference evidence="1" key="1">
    <citation type="submission" date="2015-12" db="EMBL/GenBank/DDBJ databases">
        <title>Gene expression during late stages of embryo sac development: a critical building block for successful pollen-pistil interactions.</title>
        <authorList>
            <person name="Liu Y."/>
            <person name="Joly V."/>
            <person name="Sabar M."/>
            <person name="Matton D.P."/>
        </authorList>
    </citation>
    <scope>NUCLEOTIDE SEQUENCE</scope>
</reference>
<sequence>MTITRRSHTLTYDTHRKRDVRSSHREIIQLSNQPSIPLRITKLLPLSWEEFNIRIHRSVNRFTSHHSCLLKNV</sequence>
<evidence type="ECO:0000313" key="1">
    <source>
        <dbReference type="EMBL" id="JAP09222.1"/>
    </source>
</evidence>
<dbReference type="EMBL" id="GEDG01035413">
    <property type="protein sequence ID" value="JAP09222.1"/>
    <property type="molecule type" value="Transcribed_RNA"/>
</dbReference>
<organism evidence="1">
    <name type="scientific">Solanum chacoense</name>
    <name type="common">Chaco potato</name>
    <dbReference type="NCBI Taxonomy" id="4108"/>
    <lineage>
        <taxon>Eukaryota</taxon>
        <taxon>Viridiplantae</taxon>
        <taxon>Streptophyta</taxon>
        <taxon>Embryophyta</taxon>
        <taxon>Tracheophyta</taxon>
        <taxon>Spermatophyta</taxon>
        <taxon>Magnoliopsida</taxon>
        <taxon>eudicotyledons</taxon>
        <taxon>Gunneridae</taxon>
        <taxon>Pentapetalae</taxon>
        <taxon>asterids</taxon>
        <taxon>lamiids</taxon>
        <taxon>Solanales</taxon>
        <taxon>Solanaceae</taxon>
        <taxon>Solanoideae</taxon>
        <taxon>Solaneae</taxon>
        <taxon>Solanum</taxon>
    </lineage>
</organism>
<protein>
    <submittedName>
        <fullName evidence="1">Putative ovule protein</fullName>
    </submittedName>
</protein>
<accession>A0A0V0GPT8</accession>
<dbReference type="AlphaFoldDB" id="A0A0V0GPT8"/>
<proteinExistence type="predicted"/>
<name>A0A0V0GPT8_SOLCH</name>